<reference evidence="2" key="1">
    <citation type="submission" date="2020-10" db="EMBL/GenBank/DDBJ databases">
        <authorList>
            <person name="Gilroy R."/>
        </authorList>
    </citation>
    <scope>NUCLEOTIDE SEQUENCE</scope>
    <source>
        <strain evidence="2">CHK193-30670</strain>
    </source>
</reference>
<evidence type="ECO:0000256" key="1">
    <source>
        <dbReference type="SAM" id="SignalP"/>
    </source>
</evidence>
<dbReference type="EMBL" id="DVMT01000033">
    <property type="protein sequence ID" value="HIU40333.1"/>
    <property type="molecule type" value="Genomic_DNA"/>
</dbReference>
<gene>
    <name evidence="2" type="ORF">IAB68_03450</name>
</gene>
<sequence>MKVLSKVLLVLATLFTLTACGKKEEITVNDFNQIMREEGFYVTDISDEMEDTNISNVYTANNKEFQIEFYVFKSNDIAKQAYESNKDMFVQNKDYEGKEKSDDDYNEYTQETEDYYNVLKRVGKTLLYASVNVDYKGDVKSAINKLGY</sequence>
<name>A0A9D1LH07_9FIRM</name>
<organism evidence="2 3">
    <name type="scientific">Candidatus Aphodocola excrementigallinarum</name>
    <dbReference type="NCBI Taxonomy" id="2840670"/>
    <lineage>
        <taxon>Bacteria</taxon>
        <taxon>Bacillati</taxon>
        <taxon>Bacillota</taxon>
        <taxon>Bacilli</taxon>
        <taxon>Candidatus Aphodocola</taxon>
    </lineage>
</organism>
<evidence type="ECO:0000313" key="2">
    <source>
        <dbReference type="EMBL" id="HIU40333.1"/>
    </source>
</evidence>
<feature type="signal peptide" evidence="1">
    <location>
        <begin position="1"/>
        <end position="19"/>
    </location>
</feature>
<proteinExistence type="predicted"/>
<reference evidence="2" key="2">
    <citation type="journal article" date="2021" name="PeerJ">
        <title>Extensive microbial diversity within the chicken gut microbiome revealed by metagenomics and culture.</title>
        <authorList>
            <person name="Gilroy R."/>
            <person name="Ravi A."/>
            <person name="Getino M."/>
            <person name="Pursley I."/>
            <person name="Horton D.L."/>
            <person name="Alikhan N.F."/>
            <person name="Baker D."/>
            <person name="Gharbi K."/>
            <person name="Hall N."/>
            <person name="Watson M."/>
            <person name="Adriaenssens E.M."/>
            <person name="Foster-Nyarko E."/>
            <person name="Jarju S."/>
            <person name="Secka A."/>
            <person name="Antonio M."/>
            <person name="Oren A."/>
            <person name="Chaudhuri R.R."/>
            <person name="La Ragione R."/>
            <person name="Hildebrand F."/>
            <person name="Pallen M.J."/>
        </authorList>
    </citation>
    <scope>NUCLEOTIDE SEQUENCE</scope>
    <source>
        <strain evidence="2">CHK193-30670</strain>
    </source>
</reference>
<comment type="caution">
    <text evidence="2">The sequence shown here is derived from an EMBL/GenBank/DDBJ whole genome shotgun (WGS) entry which is preliminary data.</text>
</comment>
<dbReference type="AlphaFoldDB" id="A0A9D1LH07"/>
<protein>
    <recommendedName>
        <fullName evidence="4">DUF4358 domain-containing protein</fullName>
    </recommendedName>
</protein>
<evidence type="ECO:0008006" key="4">
    <source>
        <dbReference type="Google" id="ProtNLM"/>
    </source>
</evidence>
<dbReference type="PROSITE" id="PS51257">
    <property type="entry name" value="PROKAR_LIPOPROTEIN"/>
    <property type="match status" value="1"/>
</dbReference>
<keyword evidence="1" id="KW-0732">Signal</keyword>
<feature type="chain" id="PRO_5039723185" description="DUF4358 domain-containing protein" evidence="1">
    <location>
        <begin position="20"/>
        <end position="148"/>
    </location>
</feature>
<evidence type="ECO:0000313" key="3">
    <source>
        <dbReference type="Proteomes" id="UP000824074"/>
    </source>
</evidence>
<accession>A0A9D1LH07</accession>
<dbReference type="Proteomes" id="UP000824074">
    <property type="component" value="Unassembled WGS sequence"/>
</dbReference>